<dbReference type="RefSeq" id="WP_095506891.1">
    <property type="nucleotide sequence ID" value="NZ_BSNC01000012.1"/>
</dbReference>
<dbReference type="InterPro" id="IPR011332">
    <property type="entry name" value="Ribosomal_zn-bd"/>
</dbReference>
<dbReference type="CDD" id="cd18799">
    <property type="entry name" value="SF2_C_EcoAI-like"/>
    <property type="match status" value="1"/>
</dbReference>
<evidence type="ECO:0000313" key="3">
    <source>
        <dbReference type="EMBL" id="GLP97961.1"/>
    </source>
</evidence>
<dbReference type="SUPFAM" id="SSF52540">
    <property type="entry name" value="P-loop containing nucleoside triphosphate hydrolases"/>
    <property type="match status" value="1"/>
</dbReference>
<dbReference type="GO" id="GO:0005829">
    <property type="term" value="C:cytosol"/>
    <property type="evidence" value="ECO:0007669"/>
    <property type="project" value="TreeGrafter"/>
</dbReference>
<name>A0AA37W040_9GAMM</name>
<dbReference type="EMBL" id="BSNC01000012">
    <property type="protein sequence ID" value="GLP97961.1"/>
    <property type="molecule type" value="Genomic_DNA"/>
</dbReference>
<dbReference type="FunFam" id="3.40.50.300:FF:000794">
    <property type="entry name" value="ATP-dependent RNA helicase"/>
    <property type="match status" value="1"/>
</dbReference>
<dbReference type="GO" id="GO:0006412">
    <property type="term" value="P:translation"/>
    <property type="evidence" value="ECO:0007669"/>
    <property type="project" value="InterPro"/>
</dbReference>
<accession>A0AA37W040</accession>
<dbReference type="Pfam" id="PF00271">
    <property type="entry name" value="Helicase_C"/>
    <property type="match status" value="1"/>
</dbReference>
<reference evidence="3" key="2">
    <citation type="submission" date="2023-01" db="EMBL/GenBank/DDBJ databases">
        <title>Draft genome sequence of Paraferrimonas sedimenticola strain NBRC 101628.</title>
        <authorList>
            <person name="Sun Q."/>
            <person name="Mori K."/>
        </authorList>
    </citation>
    <scope>NUCLEOTIDE SEQUENCE</scope>
    <source>
        <strain evidence="3">NBRC 101628</strain>
    </source>
</reference>
<dbReference type="PANTHER" id="PTHR47396:SF1">
    <property type="entry name" value="ATP-DEPENDENT HELICASE IRC3-RELATED"/>
    <property type="match status" value="1"/>
</dbReference>
<organism evidence="3 4">
    <name type="scientific">Paraferrimonas sedimenticola</name>
    <dbReference type="NCBI Taxonomy" id="375674"/>
    <lineage>
        <taxon>Bacteria</taxon>
        <taxon>Pseudomonadati</taxon>
        <taxon>Pseudomonadota</taxon>
        <taxon>Gammaproteobacteria</taxon>
        <taxon>Alteromonadales</taxon>
        <taxon>Ferrimonadaceae</taxon>
        <taxon>Paraferrimonas</taxon>
    </lineage>
</organism>
<keyword evidence="3" id="KW-0378">Hydrolase</keyword>
<dbReference type="InterPro" id="IPR050742">
    <property type="entry name" value="Helicase_Restrict-Modif_Enz"/>
</dbReference>
<evidence type="ECO:0000259" key="2">
    <source>
        <dbReference type="PROSITE" id="PS51194"/>
    </source>
</evidence>
<dbReference type="AlphaFoldDB" id="A0AA37W040"/>
<dbReference type="PROSITE" id="PS51192">
    <property type="entry name" value="HELICASE_ATP_BIND_1"/>
    <property type="match status" value="1"/>
</dbReference>
<dbReference type="GO" id="GO:0016787">
    <property type="term" value="F:hydrolase activity"/>
    <property type="evidence" value="ECO:0007669"/>
    <property type="project" value="InterPro"/>
</dbReference>
<dbReference type="InterPro" id="IPR027417">
    <property type="entry name" value="P-loop_NTPase"/>
</dbReference>
<keyword evidence="3" id="KW-0067">ATP-binding</keyword>
<dbReference type="Proteomes" id="UP001161422">
    <property type="component" value="Unassembled WGS sequence"/>
</dbReference>
<dbReference type="PROSITE" id="PS51194">
    <property type="entry name" value="HELICASE_CTER"/>
    <property type="match status" value="1"/>
</dbReference>
<feature type="domain" description="Helicase ATP-binding" evidence="1">
    <location>
        <begin position="16"/>
        <end position="169"/>
    </location>
</feature>
<dbReference type="SMART" id="SM00490">
    <property type="entry name" value="HELICc"/>
    <property type="match status" value="1"/>
</dbReference>
<dbReference type="SUPFAM" id="SSF57829">
    <property type="entry name" value="Zn-binding ribosomal proteins"/>
    <property type="match status" value="1"/>
</dbReference>
<dbReference type="InterPro" id="IPR006935">
    <property type="entry name" value="Helicase/UvrB_N"/>
</dbReference>
<feature type="domain" description="Helicase C-terminal" evidence="2">
    <location>
        <begin position="235"/>
        <end position="384"/>
    </location>
</feature>
<dbReference type="InterPro" id="IPR001650">
    <property type="entry name" value="Helicase_C-like"/>
</dbReference>
<protein>
    <submittedName>
        <fullName evidence="3">Helicase</fullName>
    </submittedName>
</protein>
<comment type="caution">
    <text evidence="3">The sequence shown here is derived from an EMBL/GenBank/DDBJ whole genome shotgun (WGS) entry which is preliminary data.</text>
</comment>
<dbReference type="GO" id="GO:0003677">
    <property type="term" value="F:DNA binding"/>
    <property type="evidence" value="ECO:0007669"/>
    <property type="project" value="InterPro"/>
</dbReference>
<keyword evidence="3" id="KW-0347">Helicase</keyword>
<sequence>MQLRNYQRESVDAVIRHFRESKEAAVVVLPTGAGKSLVIAELARIARHKVLVLTHVKELVEQNADKIQALGQSAGIYSAGLKRKDTREKVLVASIQSAARNLEDFSQQFSLVVIDECHRASEDDDSQYQSLLKHLKKHNPALCLLGLTATPYRLDSGWVYQRHYHGVIRSDKPKPFGPCLFELPLRHLIKKGYLTPPLLYDGVSIQYDFQQLSAPQFGDYPSAEIDKILSNSGRATTQIIDQVQSLAAQRKGVIIFAASVRHGREILKLLKGESAAFICADTSSDERAQIIDDFKASKIKYLINVSVLTTGFDAPHVDLIAILRPTASVSLYQQMVGRGLRLDEGKSDCLVVDYAANGFDLYAPEIGEPRPNPNTVPVQVPCPECGFANVFWGKCDRDGDVIEHYGRRCQGETPVGSGQQCQFRFRSRVCPDCGAENDIAARQCQQCQSTLVDPDKHLSQVLKRQHHHLFRCTGIQLLQERDAKGRDKLVVVYLDEMANEFKQSFIYDTPAQKAACYHQFIKTHLAAPGTEFRPKTLAELVAQAHRFRFPDLLLLHKQKRHWSLVRAMFDYRGRYRTSEAAD</sequence>
<dbReference type="SMART" id="SM00487">
    <property type="entry name" value="DEXDc"/>
    <property type="match status" value="1"/>
</dbReference>
<dbReference type="InterPro" id="IPR014001">
    <property type="entry name" value="Helicase_ATP-bd"/>
</dbReference>
<evidence type="ECO:0000259" key="1">
    <source>
        <dbReference type="PROSITE" id="PS51192"/>
    </source>
</evidence>
<reference evidence="3" key="1">
    <citation type="journal article" date="2014" name="Int. J. Syst. Evol. Microbiol.">
        <title>Complete genome sequence of Corynebacterium casei LMG S-19264T (=DSM 44701T), isolated from a smear-ripened cheese.</title>
        <authorList>
            <consortium name="US DOE Joint Genome Institute (JGI-PGF)"/>
            <person name="Walter F."/>
            <person name="Albersmeier A."/>
            <person name="Kalinowski J."/>
            <person name="Ruckert C."/>
        </authorList>
    </citation>
    <scope>NUCLEOTIDE SEQUENCE</scope>
    <source>
        <strain evidence="3">NBRC 101628</strain>
    </source>
</reference>
<proteinExistence type="predicted"/>
<keyword evidence="3" id="KW-0547">Nucleotide-binding</keyword>
<dbReference type="Pfam" id="PF04851">
    <property type="entry name" value="ResIII"/>
    <property type="match status" value="1"/>
</dbReference>
<dbReference type="Gene3D" id="3.40.50.300">
    <property type="entry name" value="P-loop containing nucleotide triphosphate hydrolases"/>
    <property type="match status" value="2"/>
</dbReference>
<evidence type="ECO:0000313" key="4">
    <source>
        <dbReference type="Proteomes" id="UP001161422"/>
    </source>
</evidence>
<dbReference type="PANTHER" id="PTHR47396">
    <property type="entry name" value="TYPE I RESTRICTION ENZYME ECOKI R PROTEIN"/>
    <property type="match status" value="1"/>
</dbReference>
<dbReference type="GO" id="GO:0005524">
    <property type="term" value="F:ATP binding"/>
    <property type="evidence" value="ECO:0007669"/>
    <property type="project" value="InterPro"/>
</dbReference>
<keyword evidence="4" id="KW-1185">Reference proteome</keyword>
<gene>
    <name evidence="3" type="ORF">GCM10007895_32680</name>
</gene>
<dbReference type="GO" id="GO:0004386">
    <property type="term" value="F:helicase activity"/>
    <property type="evidence" value="ECO:0007669"/>
    <property type="project" value="UniProtKB-KW"/>
</dbReference>